<sequence>MARQDINMDATCGEVNLTDNLTSKTIYPFKYLGELLEMDNDHYCYGEITVPVDFESMNVVSHEIRLFIPYTPEYKFLKVRFVLDTGNDNRQYIVNRSNNSHWFIVRQEEGNIRLSEYGKLNGNGIFTLVLRQGELYLYSGAESDFIIKPSLIQNKTFLLKSLTGSLYQYPTTGVGLISYLHGSFETSGLSAKLLQEFEADGMVINNAYMNSQTGELVLDVTEKENG</sequence>
<evidence type="ECO:0000313" key="1">
    <source>
        <dbReference type="EMBL" id="KAA3764599.1"/>
    </source>
</evidence>
<comment type="caution">
    <text evidence="1">The sequence shown here is derived from an EMBL/GenBank/DDBJ whole genome shotgun (WGS) entry which is preliminary data.</text>
</comment>
<proteinExistence type="predicted"/>
<dbReference type="RefSeq" id="WP_130058294.1">
    <property type="nucleotide sequence ID" value="NZ_RCXT01000003.1"/>
</dbReference>
<gene>
    <name evidence="1" type="ORF">F3F73_12140</name>
</gene>
<protein>
    <submittedName>
        <fullName evidence="1">Uncharacterized protein</fullName>
    </submittedName>
</protein>
<dbReference type="EMBL" id="VWMK01000011">
    <property type="protein sequence ID" value="KAA3764599.1"/>
    <property type="molecule type" value="Genomic_DNA"/>
</dbReference>
<dbReference type="Proteomes" id="UP000422221">
    <property type="component" value="Unassembled WGS sequence"/>
</dbReference>
<reference evidence="1 2" key="1">
    <citation type="journal article" date="2019" name="Nat. Med.">
        <title>A library of human gut bacterial isolates paired with longitudinal multiomics data enables mechanistic microbiome research.</title>
        <authorList>
            <person name="Poyet M."/>
            <person name="Groussin M."/>
            <person name="Gibbons S.M."/>
            <person name="Avila-Pacheco J."/>
            <person name="Jiang X."/>
            <person name="Kearney S.M."/>
            <person name="Perrotta A.R."/>
            <person name="Berdy B."/>
            <person name="Zhao S."/>
            <person name="Lieberman T.D."/>
            <person name="Swanson P.K."/>
            <person name="Smith M."/>
            <person name="Roesemann S."/>
            <person name="Alexander J.E."/>
            <person name="Rich S.A."/>
            <person name="Livny J."/>
            <person name="Vlamakis H."/>
            <person name="Clish C."/>
            <person name="Bullock K."/>
            <person name="Deik A."/>
            <person name="Scott J."/>
            <person name="Pierce K.A."/>
            <person name="Xavier R.J."/>
            <person name="Alm E.J."/>
        </authorList>
    </citation>
    <scope>NUCLEOTIDE SEQUENCE [LARGE SCALE GENOMIC DNA]</scope>
    <source>
        <strain evidence="1 2">BIOML-A10</strain>
    </source>
</reference>
<name>A0A7J4XI80_9BACE</name>
<evidence type="ECO:0000313" key="2">
    <source>
        <dbReference type="Proteomes" id="UP000422221"/>
    </source>
</evidence>
<organism evidence="1 2">
    <name type="scientific">Bacteroides salyersiae</name>
    <dbReference type="NCBI Taxonomy" id="291644"/>
    <lineage>
        <taxon>Bacteria</taxon>
        <taxon>Pseudomonadati</taxon>
        <taxon>Bacteroidota</taxon>
        <taxon>Bacteroidia</taxon>
        <taxon>Bacteroidales</taxon>
        <taxon>Bacteroidaceae</taxon>
        <taxon>Bacteroides</taxon>
    </lineage>
</organism>
<accession>A0A7J4XI80</accession>
<dbReference type="AlphaFoldDB" id="A0A7J4XI80"/>